<name>A0A6A6X1Z0_9PLEO</name>
<dbReference type="Proteomes" id="UP000799757">
    <property type="component" value="Unassembled WGS sequence"/>
</dbReference>
<accession>A0A6A6X1Z0</accession>
<evidence type="ECO:0000256" key="1">
    <source>
        <dbReference type="SAM" id="MobiDB-lite"/>
    </source>
</evidence>
<feature type="compositionally biased region" description="Basic and acidic residues" evidence="1">
    <location>
        <begin position="170"/>
        <end position="208"/>
    </location>
</feature>
<proteinExistence type="predicted"/>
<reference evidence="2" key="1">
    <citation type="journal article" date="2020" name="Stud. Mycol.">
        <title>101 Dothideomycetes genomes: a test case for predicting lifestyles and emergence of pathogens.</title>
        <authorList>
            <person name="Haridas S."/>
            <person name="Albert R."/>
            <person name="Binder M."/>
            <person name="Bloem J."/>
            <person name="Labutti K."/>
            <person name="Salamov A."/>
            <person name="Andreopoulos B."/>
            <person name="Baker S."/>
            <person name="Barry K."/>
            <person name="Bills G."/>
            <person name="Bluhm B."/>
            <person name="Cannon C."/>
            <person name="Castanera R."/>
            <person name="Culley D."/>
            <person name="Daum C."/>
            <person name="Ezra D."/>
            <person name="Gonzalez J."/>
            <person name="Henrissat B."/>
            <person name="Kuo A."/>
            <person name="Liang C."/>
            <person name="Lipzen A."/>
            <person name="Lutzoni F."/>
            <person name="Magnuson J."/>
            <person name="Mondo S."/>
            <person name="Nolan M."/>
            <person name="Ohm R."/>
            <person name="Pangilinan J."/>
            <person name="Park H.-J."/>
            <person name="Ramirez L."/>
            <person name="Alfaro M."/>
            <person name="Sun H."/>
            <person name="Tritt A."/>
            <person name="Yoshinaga Y."/>
            <person name="Zwiers L.-H."/>
            <person name="Turgeon B."/>
            <person name="Goodwin S."/>
            <person name="Spatafora J."/>
            <person name="Crous P."/>
            <person name="Grigoriev I."/>
        </authorList>
    </citation>
    <scope>NUCLEOTIDE SEQUENCE</scope>
    <source>
        <strain evidence="2">CBS 109.77</strain>
    </source>
</reference>
<dbReference type="AlphaFoldDB" id="A0A6A6X1Z0"/>
<dbReference type="EMBL" id="MU002085">
    <property type="protein sequence ID" value="KAF2790228.1"/>
    <property type="molecule type" value="Genomic_DNA"/>
</dbReference>
<evidence type="ECO:0000313" key="2">
    <source>
        <dbReference type="EMBL" id="KAF2790228.1"/>
    </source>
</evidence>
<evidence type="ECO:0000313" key="3">
    <source>
        <dbReference type="Proteomes" id="UP000799757"/>
    </source>
</evidence>
<feature type="compositionally biased region" description="Basic and acidic residues" evidence="1">
    <location>
        <begin position="125"/>
        <end position="162"/>
    </location>
</feature>
<organism evidence="2 3">
    <name type="scientific">Melanomma pulvis-pyrius CBS 109.77</name>
    <dbReference type="NCBI Taxonomy" id="1314802"/>
    <lineage>
        <taxon>Eukaryota</taxon>
        <taxon>Fungi</taxon>
        <taxon>Dikarya</taxon>
        <taxon>Ascomycota</taxon>
        <taxon>Pezizomycotina</taxon>
        <taxon>Dothideomycetes</taxon>
        <taxon>Pleosporomycetidae</taxon>
        <taxon>Pleosporales</taxon>
        <taxon>Melanommataceae</taxon>
        <taxon>Melanomma</taxon>
    </lineage>
</organism>
<feature type="compositionally biased region" description="Basic and acidic residues" evidence="1">
    <location>
        <begin position="81"/>
        <end position="113"/>
    </location>
</feature>
<sequence length="214" mass="23725">MLLGRPSTLCAIPGVARKVCAGISSKEFPRTIRHRQYASAVDTTREKAKASSSLLWIVSAGLITGGGTYYLALEPRSSTSHHNETPSKGEKSHGKNEQAKQDRNTKPSSKDEEPAVIPSHPGAAEVEKTRRKAEYEDDHPKPVEERHGDSVNKHSIAAEKNQHKLRIGKFSKEEFDNHLQKHTDDPCKDFEKVEGKKEGNKVQEDRKKGGVPKS</sequence>
<feature type="region of interest" description="Disordered" evidence="1">
    <location>
        <begin position="77"/>
        <end position="214"/>
    </location>
</feature>
<protein>
    <submittedName>
        <fullName evidence="2">Uncharacterized protein</fullName>
    </submittedName>
</protein>
<gene>
    <name evidence="2" type="ORF">K505DRAFT_377666</name>
</gene>
<dbReference type="OrthoDB" id="5418632at2759"/>
<keyword evidence="3" id="KW-1185">Reference proteome</keyword>